<gene>
    <name evidence="2" type="ORF">K491DRAFT_43663</name>
</gene>
<feature type="region of interest" description="Disordered" evidence="1">
    <location>
        <begin position="1"/>
        <end position="26"/>
    </location>
</feature>
<evidence type="ECO:0000313" key="2">
    <source>
        <dbReference type="EMBL" id="KAF2652567.1"/>
    </source>
</evidence>
<accession>A0A6A6SZT3</accession>
<evidence type="ECO:0000256" key="1">
    <source>
        <dbReference type="SAM" id="MobiDB-lite"/>
    </source>
</evidence>
<dbReference type="Proteomes" id="UP000799324">
    <property type="component" value="Unassembled WGS sequence"/>
</dbReference>
<dbReference type="EMBL" id="MU004398">
    <property type="protein sequence ID" value="KAF2652567.1"/>
    <property type="molecule type" value="Genomic_DNA"/>
</dbReference>
<proteinExistence type="predicted"/>
<dbReference type="AlphaFoldDB" id="A0A6A6SZT3"/>
<evidence type="ECO:0000313" key="3">
    <source>
        <dbReference type="Proteomes" id="UP000799324"/>
    </source>
</evidence>
<keyword evidence="3" id="KW-1185">Reference proteome</keyword>
<sequence>MFLNPECKRLHPMETQTPPYEHSNTGPSFTTKMTTTSLDPQHSSIRPSSIAKHRKKVCDPTAAISKRFKTPLTGLLFLSIEVLQNFHRTVRERHGAILTLQTLPLLRFQLRGAGNNTSSLSGTMSLGDVVHYINVLLEHADAAHKILHLDIVA</sequence>
<name>A0A6A6SZT3_9PLEO</name>
<organism evidence="2 3">
    <name type="scientific">Lophiostoma macrostomum CBS 122681</name>
    <dbReference type="NCBI Taxonomy" id="1314788"/>
    <lineage>
        <taxon>Eukaryota</taxon>
        <taxon>Fungi</taxon>
        <taxon>Dikarya</taxon>
        <taxon>Ascomycota</taxon>
        <taxon>Pezizomycotina</taxon>
        <taxon>Dothideomycetes</taxon>
        <taxon>Pleosporomycetidae</taxon>
        <taxon>Pleosporales</taxon>
        <taxon>Lophiostomataceae</taxon>
        <taxon>Lophiostoma</taxon>
    </lineage>
</organism>
<feature type="compositionally biased region" description="Basic and acidic residues" evidence="1">
    <location>
        <begin position="1"/>
        <end position="12"/>
    </location>
</feature>
<feature type="compositionally biased region" description="Polar residues" evidence="1">
    <location>
        <begin position="14"/>
        <end position="26"/>
    </location>
</feature>
<reference evidence="2" key="1">
    <citation type="journal article" date="2020" name="Stud. Mycol.">
        <title>101 Dothideomycetes genomes: a test case for predicting lifestyles and emergence of pathogens.</title>
        <authorList>
            <person name="Haridas S."/>
            <person name="Albert R."/>
            <person name="Binder M."/>
            <person name="Bloem J."/>
            <person name="Labutti K."/>
            <person name="Salamov A."/>
            <person name="Andreopoulos B."/>
            <person name="Baker S."/>
            <person name="Barry K."/>
            <person name="Bills G."/>
            <person name="Bluhm B."/>
            <person name="Cannon C."/>
            <person name="Castanera R."/>
            <person name="Culley D."/>
            <person name="Daum C."/>
            <person name="Ezra D."/>
            <person name="Gonzalez J."/>
            <person name="Henrissat B."/>
            <person name="Kuo A."/>
            <person name="Liang C."/>
            <person name="Lipzen A."/>
            <person name="Lutzoni F."/>
            <person name="Magnuson J."/>
            <person name="Mondo S."/>
            <person name="Nolan M."/>
            <person name="Ohm R."/>
            <person name="Pangilinan J."/>
            <person name="Park H.-J."/>
            <person name="Ramirez L."/>
            <person name="Alfaro M."/>
            <person name="Sun H."/>
            <person name="Tritt A."/>
            <person name="Yoshinaga Y."/>
            <person name="Zwiers L.-H."/>
            <person name="Turgeon B."/>
            <person name="Goodwin S."/>
            <person name="Spatafora J."/>
            <person name="Crous P."/>
            <person name="Grigoriev I."/>
        </authorList>
    </citation>
    <scope>NUCLEOTIDE SEQUENCE</scope>
    <source>
        <strain evidence="2">CBS 122681</strain>
    </source>
</reference>
<protein>
    <submittedName>
        <fullName evidence="2">Uncharacterized protein</fullName>
    </submittedName>
</protein>